<dbReference type="InterPro" id="IPR004910">
    <property type="entry name" value="Yippee/Mis18/Cereblon"/>
</dbReference>
<dbReference type="PANTHER" id="PTHR13848">
    <property type="entry name" value="PROTEIN YIPPEE-LIKE CG15309-RELATED"/>
    <property type="match status" value="1"/>
</dbReference>
<protein>
    <recommendedName>
        <fullName evidence="4">Protein yippee-like</fullName>
    </recommendedName>
</protein>
<dbReference type="OrthoDB" id="6407410at2759"/>
<accession>A0A4P9Z0S2</accession>
<evidence type="ECO:0000313" key="7">
    <source>
        <dbReference type="Proteomes" id="UP000278143"/>
    </source>
</evidence>
<evidence type="ECO:0000256" key="1">
    <source>
        <dbReference type="ARBA" id="ARBA00005613"/>
    </source>
</evidence>
<organism evidence="6 7">
    <name type="scientific">Syncephalis pseudoplumigaleata</name>
    <dbReference type="NCBI Taxonomy" id="1712513"/>
    <lineage>
        <taxon>Eukaryota</taxon>
        <taxon>Fungi</taxon>
        <taxon>Fungi incertae sedis</taxon>
        <taxon>Zoopagomycota</taxon>
        <taxon>Zoopagomycotina</taxon>
        <taxon>Zoopagomycetes</taxon>
        <taxon>Zoopagales</taxon>
        <taxon>Piptocephalidaceae</taxon>
        <taxon>Syncephalis</taxon>
    </lineage>
</organism>
<dbReference type="Proteomes" id="UP000278143">
    <property type="component" value="Unassembled WGS sequence"/>
</dbReference>
<keyword evidence="3" id="KW-0862">Zinc</keyword>
<evidence type="ECO:0000256" key="4">
    <source>
        <dbReference type="RuleBase" id="RU110713"/>
    </source>
</evidence>
<sequence length="113" mass="12980">MGLVLQVYLDDQKVYVCFKCNTHIALHSDIVSKAFQGRHGRAILFANAYNVTPGEKEDRMLITGEHTVADVHCNTCQTLLGWYYYYAAVGEERYKEGKYAIEKKLISKDPQWT</sequence>
<evidence type="ECO:0000259" key="5">
    <source>
        <dbReference type="PROSITE" id="PS51792"/>
    </source>
</evidence>
<keyword evidence="2" id="KW-0479">Metal-binding</keyword>
<gene>
    <name evidence="6" type="ORF">SYNPS1DRAFT_14989</name>
</gene>
<dbReference type="GO" id="GO:0046872">
    <property type="term" value="F:metal ion binding"/>
    <property type="evidence" value="ECO:0007669"/>
    <property type="project" value="UniProtKB-KW"/>
</dbReference>
<dbReference type="PROSITE" id="PS51792">
    <property type="entry name" value="YIPPEE"/>
    <property type="match status" value="1"/>
</dbReference>
<dbReference type="InterPro" id="IPR034751">
    <property type="entry name" value="Yippee"/>
</dbReference>
<dbReference type="AlphaFoldDB" id="A0A4P9Z0S2"/>
<name>A0A4P9Z0S2_9FUNG</name>
<dbReference type="EMBL" id="KZ989579">
    <property type="protein sequence ID" value="RKP25898.1"/>
    <property type="molecule type" value="Genomic_DNA"/>
</dbReference>
<reference evidence="7" key="1">
    <citation type="journal article" date="2018" name="Nat. Microbiol.">
        <title>Leveraging single-cell genomics to expand the fungal tree of life.</title>
        <authorList>
            <person name="Ahrendt S.R."/>
            <person name="Quandt C.A."/>
            <person name="Ciobanu D."/>
            <person name="Clum A."/>
            <person name="Salamov A."/>
            <person name="Andreopoulos B."/>
            <person name="Cheng J.F."/>
            <person name="Woyke T."/>
            <person name="Pelin A."/>
            <person name="Henrissat B."/>
            <person name="Reynolds N.K."/>
            <person name="Benny G.L."/>
            <person name="Smith M.E."/>
            <person name="James T.Y."/>
            <person name="Grigoriev I.V."/>
        </authorList>
    </citation>
    <scope>NUCLEOTIDE SEQUENCE [LARGE SCALE GENOMIC DNA]</scope>
    <source>
        <strain evidence="7">Benny S71-1</strain>
    </source>
</reference>
<evidence type="ECO:0000256" key="3">
    <source>
        <dbReference type="ARBA" id="ARBA00022833"/>
    </source>
</evidence>
<keyword evidence="7" id="KW-1185">Reference proteome</keyword>
<feature type="domain" description="Yippee" evidence="5">
    <location>
        <begin position="13"/>
        <end position="110"/>
    </location>
</feature>
<evidence type="ECO:0000256" key="2">
    <source>
        <dbReference type="ARBA" id="ARBA00022723"/>
    </source>
</evidence>
<comment type="similarity">
    <text evidence="1 4">Belongs to the yippee family.</text>
</comment>
<evidence type="ECO:0000313" key="6">
    <source>
        <dbReference type="EMBL" id="RKP25898.1"/>
    </source>
</evidence>
<proteinExistence type="inferred from homology"/>
<dbReference type="InterPro" id="IPR039058">
    <property type="entry name" value="Yippee_fam"/>
</dbReference>
<dbReference type="Pfam" id="PF03226">
    <property type="entry name" value="Yippee-Mis18"/>
    <property type="match status" value="1"/>
</dbReference>